<name>A0ABW7FSY7_9BURK</name>
<dbReference type="PANTHER" id="PTHR37951:SF1">
    <property type="entry name" value="TYPE VI SECRETION SYSTEM COMPONENT TSSA1"/>
    <property type="match status" value="1"/>
</dbReference>
<dbReference type="InterPro" id="IPR017740">
    <property type="entry name" value="TssA-like"/>
</dbReference>
<protein>
    <submittedName>
        <fullName evidence="2">Type VI secretion system protein TssA</fullName>
    </submittedName>
</protein>
<dbReference type="InterPro" id="IPR010657">
    <property type="entry name" value="ImpA_N"/>
</dbReference>
<dbReference type="Pfam" id="PF06812">
    <property type="entry name" value="ImpA_N"/>
    <property type="match status" value="1"/>
</dbReference>
<evidence type="ECO:0000313" key="3">
    <source>
        <dbReference type="Proteomes" id="UP001606099"/>
    </source>
</evidence>
<organism evidence="2 3">
    <name type="scientific">Roseateles rivi</name>
    <dbReference type="NCBI Taxonomy" id="3299028"/>
    <lineage>
        <taxon>Bacteria</taxon>
        <taxon>Pseudomonadati</taxon>
        <taxon>Pseudomonadota</taxon>
        <taxon>Betaproteobacteria</taxon>
        <taxon>Burkholderiales</taxon>
        <taxon>Sphaerotilaceae</taxon>
        <taxon>Roseateles</taxon>
    </lineage>
</organism>
<sequence length="345" mass="38144">MIKLPSWLSGERPSLPKIPESHWHPIQDHAPCGPSLEYDHDFAVLQSRLRPRAEVQYGQFIQAASGPDWGEIEREALALLQRSRDLQVLLWFTRSRTLRAGAPGLLEGLQWMVALLQHWPDDVHPQLFIDGERDPAVRANVLAGLADPEGLLGDLRQLEVASGSGLRLTLRDIERALAKTRAADAPSPEAVRQQLRHLHDKRDSTLLTLQACALAVAELQTLCQRQLGSDAPNLQPLTQLLQSLEPPAAVVAAPRSSTAAPPAPAPDPMPPQTLQALPPTHATSVNAQREQVRLALRAARQWIEEHEPSSPVAVLLKQAERMWGKRFSEIAHAIPPDLLSQWDQD</sequence>
<proteinExistence type="predicted"/>
<dbReference type="RefSeq" id="WP_394458843.1">
    <property type="nucleotide sequence ID" value="NZ_JBIGHZ010000002.1"/>
</dbReference>
<evidence type="ECO:0000259" key="1">
    <source>
        <dbReference type="Pfam" id="PF06812"/>
    </source>
</evidence>
<dbReference type="Proteomes" id="UP001606099">
    <property type="component" value="Unassembled WGS sequence"/>
</dbReference>
<comment type="caution">
    <text evidence="2">The sequence shown here is derived from an EMBL/GenBank/DDBJ whole genome shotgun (WGS) entry which is preliminary data.</text>
</comment>
<keyword evidence="3" id="KW-1185">Reference proteome</keyword>
<dbReference type="NCBIfam" id="TIGR03363">
    <property type="entry name" value="VI_chp_8"/>
    <property type="match status" value="1"/>
</dbReference>
<dbReference type="PANTHER" id="PTHR37951">
    <property type="entry name" value="CYTOPLASMIC PROTEIN-RELATED"/>
    <property type="match status" value="1"/>
</dbReference>
<gene>
    <name evidence="2" type="primary">tssA</name>
    <name evidence="2" type="ORF">ACG0Z6_04185</name>
</gene>
<feature type="domain" description="ImpA N-terminal" evidence="1">
    <location>
        <begin position="24"/>
        <end position="146"/>
    </location>
</feature>
<evidence type="ECO:0000313" key="2">
    <source>
        <dbReference type="EMBL" id="MFG6447441.1"/>
    </source>
</evidence>
<accession>A0ABW7FSY7</accession>
<dbReference type="EMBL" id="JBIGHZ010000002">
    <property type="protein sequence ID" value="MFG6447441.1"/>
    <property type="molecule type" value="Genomic_DNA"/>
</dbReference>
<reference evidence="2 3" key="1">
    <citation type="submission" date="2024-08" db="EMBL/GenBank/DDBJ databases">
        <authorList>
            <person name="Lu H."/>
        </authorList>
    </citation>
    <scope>NUCLEOTIDE SEQUENCE [LARGE SCALE GENOMIC DNA]</scope>
    <source>
        <strain evidence="2 3">BYS180W</strain>
    </source>
</reference>